<gene>
    <name evidence="2" type="ORF">K491DRAFT_566932</name>
</gene>
<dbReference type="Pfam" id="PF21762">
    <property type="entry name" value="DEDDh_C"/>
    <property type="match status" value="1"/>
</dbReference>
<name>A0A6A6SPI4_9PLEO</name>
<dbReference type="GO" id="GO:0005634">
    <property type="term" value="C:nucleus"/>
    <property type="evidence" value="ECO:0007669"/>
    <property type="project" value="TreeGrafter"/>
</dbReference>
<dbReference type="PANTHER" id="PTHR28083">
    <property type="entry name" value="GOOD FOR FULL DBP5 ACTIVITY PROTEIN 2"/>
    <property type="match status" value="1"/>
</dbReference>
<evidence type="ECO:0000313" key="2">
    <source>
        <dbReference type="EMBL" id="KAF2649766.1"/>
    </source>
</evidence>
<dbReference type="SUPFAM" id="SSF53098">
    <property type="entry name" value="Ribonuclease H-like"/>
    <property type="match status" value="1"/>
</dbReference>
<dbReference type="InterPro" id="IPR036397">
    <property type="entry name" value="RNaseH_sf"/>
</dbReference>
<evidence type="ECO:0000313" key="3">
    <source>
        <dbReference type="Proteomes" id="UP000799324"/>
    </source>
</evidence>
<organism evidence="2 3">
    <name type="scientific">Lophiostoma macrostomum CBS 122681</name>
    <dbReference type="NCBI Taxonomy" id="1314788"/>
    <lineage>
        <taxon>Eukaryota</taxon>
        <taxon>Fungi</taxon>
        <taxon>Dikarya</taxon>
        <taxon>Ascomycota</taxon>
        <taxon>Pezizomycotina</taxon>
        <taxon>Dothideomycetes</taxon>
        <taxon>Pleosporomycetidae</taxon>
        <taxon>Pleosporales</taxon>
        <taxon>Lophiostomataceae</taxon>
        <taxon>Lophiostoma</taxon>
    </lineage>
</organism>
<dbReference type="AlphaFoldDB" id="A0A6A6SPI4"/>
<dbReference type="GO" id="GO:0003676">
    <property type="term" value="F:nucleic acid binding"/>
    <property type="evidence" value="ECO:0007669"/>
    <property type="project" value="InterPro"/>
</dbReference>
<dbReference type="Gene3D" id="3.30.420.10">
    <property type="entry name" value="Ribonuclease H-like superfamily/Ribonuclease H"/>
    <property type="match status" value="1"/>
</dbReference>
<dbReference type="EMBL" id="MU004479">
    <property type="protein sequence ID" value="KAF2649766.1"/>
    <property type="molecule type" value="Genomic_DNA"/>
</dbReference>
<reference evidence="2" key="1">
    <citation type="journal article" date="2020" name="Stud. Mycol.">
        <title>101 Dothideomycetes genomes: a test case for predicting lifestyles and emergence of pathogens.</title>
        <authorList>
            <person name="Haridas S."/>
            <person name="Albert R."/>
            <person name="Binder M."/>
            <person name="Bloem J."/>
            <person name="Labutti K."/>
            <person name="Salamov A."/>
            <person name="Andreopoulos B."/>
            <person name="Baker S."/>
            <person name="Barry K."/>
            <person name="Bills G."/>
            <person name="Bluhm B."/>
            <person name="Cannon C."/>
            <person name="Castanera R."/>
            <person name="Culley D."/>
            <person name="Daum C."/>
            <person name="Ezra D."/>
            <person name="Gonzalez J."/>
            <person name="Henrissat B."/>
            <person name="Kuo A."/>
            <person name="Liang C."/>
            <person name="Lipzen A."/>
            <person name="Lutzoni F."/>
            <person name="Magnuson J."/>
            <person name="Mondo S."/>
            <person name="Nolan M."/>
            <person name="Ohm R."/>
            <person name="Pangilinan J."/>
            <person name="Park H.-J."/>
            <person name="Ramirez L."/>
            <person name="Alfaro M."/>
            <person name="Sun H."/>
            <person name="Tritt A."/>
            <person name="Yoshinaga Y."/>
            <person name="Zwiers L.-H."/>
            <person name="Turgeon B."/>
            <person name="Goodwin S."/>
            <person name="Spatafora J."/>
            <person name="Crous P."/>
            <person name="Grigoriev I."/>
        </authorList>
    </citation>
    <scope>NUCLEOTIDE SEQUENCE</scope>
    <source>
        <strain evidence="2">CBS 122681</strain>
    </source>
</reference>
<evidence type="ECO:0000259" key="1">
    <source>
        <dbReference type="Pfam" id="PF21762"/>
    </source>
</evidence>
<dbReference type="Proteomes" id="UP000799324">
    <property type="component" value="Unassembled WGS sequence"/>
</dbReference>
<dbReference type="InterPro" id="IPR040151">
    <property type="entry name" value="Gfd2/YDR514C-like"/>
</dbReference>
<accession>A0A6A6SPI4</accession>
<feature type="non-terminal residue" evidence="2">
    <location>
        <position position="1"/>
    </location>
</feature>
<protein>
    <recommendedName>
        <fullName evidence="1">Gfd2/YDR514C-like C-terminal domain-containing protein</fullName>
    </recommendedName>
</protein>
<feature type="domain" description="Gfd2/YDR514C-like C-terminal" evidence="1">
    <location>
        <begin position="10"/>
        <end position="203"/>
    </location>
</feature>
<proteinExistence type="predicted"/>
<feature type="non-terminal residue" evidence="2">
    <location>
        <position position="249"/>
    </location>
</feature>
<dbReference type="OrthoDB" id="5953249at2759"/>
<dbReference type="InterPro" id="IPR012337">
    <property type="entry name" value="RNaseH-like_sf"/>
</dbReference>
<sequence>PPLMGHMIVNAIDCESHEYNHDKLTEIGLAAFESKDLRKLRFDGKQDIGPFAENLLSQVYFYHYRLKPNAHLLNKHFCPGDPTKNRFGQTRFVSVQEAQTALKDAFQWPIDPAKPEFGFCPVIFLGHALSNDTQMLADSLNFSASVFGTVVRFIDTQNLAKSTGVYTGRQQIGLRSLCNHHDFAFRDSHTAGNDTAYTMINAVFMALANEIFPNVANPDVLPTEKSAQDVVDTIEKWSQEQNNCSYGSA</sequence>
<dbReference type="InterPro" id="IPR048519">
    <property type="entry name" value="Gfd2/YDR514C-like_C"/>
</dbReference>
<keyword evidence="3" id="KW-1185">Reference proteome</keyword>
<dbReference type="PANTHER" id="PTHR28083:SF1">
    <property type="entry name" value="GOOD FOR FULL DBP5 ACTIVITY PROTEIN 2"/>
    <property type="match status" value="1"/>
</dbReference>